<dbReference type="Proteomes" id="UP000294325">
    <property type="component" value="Chromosome"/>
</dbReference>
<dbReference type="KEGG" id="nwr:E3U44_07805"/>
<accession>A0A4P7BWI0</accession>
<dbReference type="OrthoDB" id="839897at2"/>
<gene>
    <name evidence="2" type="ORF">E3U44_07805</name>
</gene>
<protein>
    <submittedName>
        <fullName evidence="2">DUF4185 domain-containing protein</fullName>
    </submittedName>
</protein>
<dbReference type="InterPro" id="IPR025442">
    <property type="entry name" value="DUF4185"/>
</dbReference>
<dbReference type="AlphaFoldDB" id="A0A4P7BWI0"/>
<evidence type="ECO:0000313" key="2">
    <source>
        <dbReference type="EMBL" id="QBQ54423.1"/>
    </source>
</evidence>
<dbReference type="Pfam" id="PF13810">
    <property type="entry name" value="DUF4185"/>
    <property type="match status" value="1"/>
</dbReference>
<proteinExistence type="predicted"/>
<dbReference type="EMBL" id="CP038033">
    <property type="protein sequence ID" value="QBQ54423.1"/>
    <property type="molecule type" value="Genomic_DNA"/>
</dbReference>
<organism evidence="2 3">
    <name type="scientific">Nitrosococcus wardiae</name>
    <dbReference type="NCBI Taxonomy" id="1814290"/>
    <lineage>
        <taxon>Bacteria</taxon>
        <taxon>Pseudomonadati</taxon>
        <taxon>Pseudomonadota</taxon>
        <taxon>Gammaproteobacteria</taxon>
        <taxon>Chromatiales</taxon>
        <taxon>Chromatiaceae</taxon>
        <taxon>Nitrosococcus</taxon>
    </lineage>
</organism>
<sequence>MWGCWAGWRCVRRYVRRGRIGRIGESQKLKQLETRTFMSTRLVIQSLVVVLAVGSCPSCEQITEGSSGILQVTASKTGHSIGLSSYTVTVDGQQSRSIGVNATITFSGLLEGDHTVALTGIASNCMVSGSNPRTVNVPADGTASTNFDISCTSTGDGSDAMIIGVSFEWGTHTRLAPGSDNWPMTWSDDDHQYTSWGDGGGFGGTNTDGRVSFGFARVEADHRSYQGFNRWGGNDPECPATFDGKAYGILSIEGVLYAWRSPGSNAEGFQEFALIKSTDKGCSWTDPAESPVVWDGATFNLAHGVFLNFGQDYAGARDTFVYSYAADIKDSSGPPMRIQDPGAIYLMRVPVSDIENQEAYEFFTGTPQSPSWGAFADRVPVFEDAAGVSWTTGSVTHVPGLGRYVLITEHTASRAGNIQIHEAPEPWGPWTEVLRESGWGQVEASTFYWTLGPRWFRNGGRDFTLVFSGINQNDSWNTVDGSFTVSTPVSLGPWNGTSANSVTE</sequence>
<keyword evidence="3" id="KW-1185">Reference proteome</keyword>
<evidence type="ECO:0000313" key="3">
    <source>
        <dbReference type="Proteomes" id="UP000294325"/>
    </source>
</evidence>
<reference evidence="2 3" key="1">
    <citation type="submission" date="2019-03" db="EMBL/GenBank/DDBJ databases">
        <title>The genome sequence of Nitrosococcus wardiae strain D1FHST reveals the archetypal metabolic capacity of ammonia-oxidizing Gammaproteobacteria.</title>
        <authorList>
            <person name="Wang L."/>
            <person name="Lim C.K."/>
            <person name="Hanson T.E."/>
            <person name="Dang H."/>
            <person name="Klotz M.G."/>
        </authorList>
    </citation>
    <scope>NUCLEOTIDE SEQUENCE [LARGE SCALE GENOMIC DNA]</scope>
    <source>
        <strain evidence="2 3">D1FHS</strain>
    </source>
</reference>
<evidence type="ECO:0000259" key="1">
    <source>
        <dbReference type="Pfam" id="PF13810"/>
    </source>
</evidence>
<feature type="domain" description="DUF4185" evidence="1">
    <location>
        <begin position="273"/>
        <end position="433"/>
    </location>
</feature>
<name>A0A4P7BWI0_9GAMM</name>